<name>T0FLK6_9LEPT</name>
<keyword evidence="3" id="KW-1185">Reference proteome</keyword>
<dbReference type="AlphaFoldDB" id="T0FLK6"/>
<accession>T0FLK6</accession>
<gene>
    <name evidence="2" type="ORF">LEP1GSC193_1585</name>
</gene>
<reference evidence="2" key="1">
    <citation type="submission" date="2013-05" db="EMBL/GenBank/DDBJ databases">
        <authorList>
            <person name="Harkins D.M."/>
            <person name="Durkin A.S."/>
            <person name="Brinkac L.M."/>
            <person name="Haft D.H."/>
            <person name="Selengut J.D."/>
            <person name="Sanka R."/>
            <person name="DePew J."/>
            <person name="Purushe J."/>
            <person name="Galloway R.L."/>
            <person name="Vinetz J.M."/>
            <person name="Sutton G.G."/>
            <person name="Nierman W.C."/>
            <person name="Fouts D.E."/>
        </authorList>
    </citation>
    <scope>NUCLEOTIDE SEQUENCE [LARGE SCALE GENOMIC DNA]</scope>
    <source>
        <strain evidence="2">80-412</strain>
    </source>
</reference>
<evidence type="ECO:0000313" key="3">
    <source>
        <dbReference type="Proteomes" id="UP000015445"/>
    </source>
</evidence>
<proteinExistence type="predicted"/>
<feature type="transmembrane region" description="Helical" evidence="1">
    <location>
        <begin position="12"/>
        <end position="31"/>
    </location>
</feature>
<evidence type="ECO:0000256" key="1">
    <source>
        <dbReference type="SAM" id="Phobius"/>
    </source>
</evidence>
<keyword evidence="1" id="KW-0812">Transmembrane</keyword>
<keyword evidence="1" id="KW-1133">Transmembrane helix</keyword>
<dbReference type="EMBL" id="AOHD02000062">
    <property type="protein sequence ID" value="EQA78640.1"/>
    <property type="molecule type" value="Genomic_DNA"/>
</dbReference>
<comment type="caution">
    <text evidence="2">The sequence shown here is derived from an EMBL/GenBank/DDBJ whole genome shotgun (WGS) entry which is preliminary data.</text>
</comment>
<protein>
    <submittedName>
        <fullName evidence="2">Uncharacterized protein</fullName>
    </submittedName>
</protein>
<organism evidence="2 3">
    <name type="scientific">Leptospira alstonii serovar Pingchang str. 80-412</name>
    <dbReference type="NCBI Taxonomy" id="1218564"/>
    <lineage>
        <taxon>Bacteria</taxon>
        <taxon>Pseudomonadati</taxon>
        <taxon>Spirochaetota</taxon>
        <taxon>Spirochaetia</taxon>
        <taxon>Leptospirales</taxon>
        <taxon>Leptospiraceae</taxon>
        <taxon>Leptospira</taxon>
    </lineage>
</organism>
<dbReference type="Proteomes" id="UP000015445">
    <property type="component" value="Unassembled WGS sequence"/>
</dbReference>
<keyword evidence="1" id="KW-0472">Membrane</keyword>
<dbReference type="RefSeq" id="WP_021064737.1">
    <property type="nucleotide sequence ID" value="NZ_AOHD02000062.1"/>
</dbReference>
<evidence type="ECO:0000313" key="2">
    <source>
        <dbReference type="EMBL" id="EQA78640.1"/>
    </source>
</evidence>
<sequence length="70" mass="7861">MHLDIRTQDWIVYIVVSLTAVRLFFPLLSVVRDFIGKPSDNDEDDFGCYNGACKSCDAAVTSKKNDPVLH</sequence>